<name>A0A853D384_9MICO</name>
<dbReference type="PANTHER" id="PTHR43431">
    <property type="entry name" value="OXIDOREDUCTASE, SHORT CHAIN DEHYDROGENASE/REDUCTASE FAMILY (AFU_ORTHOLOGUE AFUA_5G14000)"/>
    <property type="match status" value="1"/>
</dbReference>
<dbReference type="InterPro" id="IPR002347">
    <property type="entry name" value="SDR_fam"/>
</dbReference>
<proteinExistence type="predicted"/>
<evidence type="ECO:0000313" key="1">
    <source>
        <dbReference type="EMBL" id="NYJ25891.1"/>
    </source>
</evidence>
<dbReference type="Proteomes" id="UP000578352">
    <property type="component" value="Unassembled WGS sequence"/>
</dbReference>
<accession>A0A853D384</accession>
<dbReference type="AlphaFoldDB" id="A0A853D384"/>
<organism evidence="1 2">
    <name type="scientific">Leifsonia shinshuensis</name>
    <dbReference type="NCBI Taxonomy" id="150026"/>
    <lineage>
        <taxon>Bacteria</taxon>
        <taxon>Bacillati</taxon>
        <taxon>Actinomycetota</taxon>
        <taxon>Actinomycetes</taxon>
        <taxon>Micrococcales</taxon>
        <taxon>Microbacteriaceae</taxon>
        <taxon>Leifsonia</taxon>
    </lineage>
</organism>
<dbReference type="InterPro" id="IPR036291">
    <property type="entry name" value="NAD(P)-bd_dom_sf"/>
</dbReference>
<protein>
    <submittedName>
        <fullName evidence="1">NADP-dependent 3-hydroxy acid dehydrogenase YdfG</fullName>
    </submittedName>
</protein>
<dbReference type="SUPFAM" id="SSF51735">
    <property type="entry name" value="NAD(P)-binding Rossmann-fold domains"/>
    <property type="match status" value="1"/>
</dbReference>
<reference evidence="1 2" key="1">
    <citation type="submission" date="2020-07" db="EMBL/GenBank/DDBJ databases">
        <title>Sequencing the genomes of 1000 actinobacteria strains.</title>
        <authorList>
            <person name="Klenk H.-P."/>
        </authorList>
    </citation>
    <scope>NUCLEOTIDE SEQUENCE [LARGE SCALE GENOMIC DNA]</scope>
    <source>
        <strain evidence="1 2">DSM 15165</strain>
    </source>
</reference>
<dbReference type="PANTHER" id="PTHR43431:SF7">
    <property type="entry name" value="OXIDOREDUCTASE, SHORT CHAIN DEHYDROGENASE_REDUCTASE FAMILY (AFU_ORTHOLOGUE AFUA_5G14000)"/>
    <property type="match status" value="1"/>
</dbReference>
<dbReference type="Gene3D" id="3.40.50.720">
    <property type="entry name" value="NAD(P)-binding Rossmann-like Domain"/>
    <property type="match status" value="1"/>
</dbReference>
<dbReference type="Pfam" id="PF00106">
    <property type="entry name" value="adh_short"/>
    <property type="match status" value="1"/>
</dbReference>
<gene>
    <name evidence="1" type="ORF">HNR13_004178</name>
</gene>
<evidence type="ECO:0000313" key="2">
    <source>
        <dbReference type="Proteomes" id="UP000578352"/>
    </source>
</evidence>
<sequence length="224" mass="24199">MTTLAIIGAGRQLGEALARRFGREGFSIALLSRSQERLDALAADLAADGITAKGYAANVRDPEALVKALDLAAQELGPIEVLSYNPLPAKDFLRPLLESTVYDIQAAFEFSVLGPVAAVHQVLQGMRVLGRGTILFVNGGSAVQPVQHFAGTSIAFAGETAYAEMLDQALRDTDIHVAQLIIPGGIIRGDSEKDPEVLAELLWKMHVDRDRFRTFATELEVQPY</sequence>
<comment type="caution">
    <text evidence="1">The sequence shown here is derived from an EMBL/GenBank/DDBJ whole genome shotgun (WGS) entry which is preliminary data.</text>
</comment>
<dbReference type="RefSeq" id="WP_179608845.1">
    <property type="nucleotide sequence ID" value="NZ_BAABEH010000001.1"/>
</dbReference>
<dbReference type="EMBL" id="JACCFL010000001">
    <property type="protein sequence ID" value="NYJ25891.1"/>
    <property type="molecule type" value="Genomic_DNA"/>
</dbReference>